<feature type="transmembrane region" description="Helical" evidence="1">
    <location>
        <begin position="92"/>
        <end position="110"/>
    </location>
</feature>
<evidence type="ECO:0000256" key="1">
    <source>
        <dbReference type="SAM" id="Phobius"/>
    </source>
</evidence>
<keyword evidence="1" id="KW-0472">Membrane</keyword>
<dbReference type="EMBL" id="JBHUFU010000018">
    <property type="protein sequence ID" value="MFD1832655.1"/>
    <property type="molecule type" value="Genomic_DNA"/>
</dbReference>
<proteinExistence type="predicted"/>
<feature type="transmembrane region" description="Helical" evidence="1">
    <location>
        <begin position="305"/>
        <end position="323"/>
    </location>
</feature>
<comment type="caution">
    <text evidence="2">The sequence shown here is derived from an EMBL/GenBank/DDBJ whole genome shotgun (WGS) entry which is preliminary data.</text>
</comment>
<sequence>MCAALTVLAAVLVPLTLPLGWDERVYASRFDPYAPATPFSAPRTRGVPLLLSPVAAWSDSAPLLRAWLLVLSGTALYLGFRPWLRVVPRPSAVWVAAGLYGTVWTFLFYANSAMPNHYTAMGALGATGCLLLRRPCRGGVVAGLAVVTLMRPNDGAAVAVPLLAAAVALPALRGRAPARIAAVAGGLAAGALPWVVEARLRFGGVRERLTEASDTQGGIRPVLAAVHQFTALDGPLLCRPCAGDGVWPPAVGLWLLLPLLAALGLRSARRAGAATGPLWTAVAVALAAAAQYLLLVPYAAPRFLLPAYALLAVPAALGVLAAADRARRSRTAAAALVAVLAGHLAVQGVLAHTHAGIQERAREDWRRIAVVLHEAGVRAPCLVTGNSAAIPIAHTAGCSSAGPGNRTRADALVLRDAEPPRWARDWPVHPVQDTYVPGWTVVVRP</sequence>
<feature type="transmembrane region" description="Helical" evidence="1">
    <location>
        <begin position="63"/>
        <end position="80"/>
    </location>
</feature>
<dbReference type="Proteomes" id="UP001597365">
    <property type="component" value="Unassembled WGS sequence"/>
</dbReference>
<accession>A0ABW4PRC4</accession>
<gene>
    <name evidence="2" type="ORF">ACFSJS_23855</name>
</gene>
<reference evidence="3" key="1">
    <citation type="journal article" date="2019" name="Int. J. Syst. Evol. Microbiol.">
        <title>The Global Catalogue of Microorganisms (GCM) 10K type strain sequencing project: providing services to taxonomists for standard genome sequencing and annotation.</title>
        <authorList>
            <consortium name="The Broad Institute Genomics Platform"/>
            <consortium name="The Broad Institute Genome Sequencing Center for Infectious Disease"/>
            <person name="Wu L."/>
            <person name="Ma J."/>
        </authorList>
    </citation>
    <scope>NUCLEOTIDE SEQUENCE [LARGE SCALE GENOMIC DNA]</scope>
    <source>
        <strain evidence="3">CGMCC 4.7455</strain>
    </source>
</reference>
<keyword evidence="3" id="KW-1185">Reference proteome</keyword>
<keyword evidence="1" id="KW-0812">Transmembrane</keyword>
<feature type="transmembrane region" description="Helical" evidence="1">
    <location>
        <begin position="277"/>
        <end position="299"/>
    </location>
</feature>
<feature type="transmembrane region" description="Helical" evidence="1">
    <location>
        <begin position="246"/>
        <end position="265"/>
    </location>
</feature>
<organism evidence="2 3">
    <name type="scientific">Streptomyces desertarenae</name>
    <dbReference type="NCBI Taxonomy" id="2666184"/>
    <lineage>
        <taxon>Bacteria</taxon>
        <taxon>Bacillati</taxon>
        <taxon>Actinomycetota</taxon>
        <taxon>Actinomycetes</taxon>
        <taxon>Kitasatosporales</taxon>
        <taxon>Streptomycetaceae</taxon>
        <taxon>Streptomyces</taxon>
    </lineage>
</organism>
<evidence type="ECO:0008006" key="4">
    <source>
        <dbReference type="Google" id="ProtNLM"/>
    </source>
</evidence>
<dbReference type="RefSeq" id="WP_380903777.1">
    <property type="nucleotide sequence ID" value="NZ_JBHUFU010000018.1"/>
</dbReference>
<name>A0ABW4PRC4_9ACTN</name>
<feature type="transmembrane region" description="Helical" evidence="1">
    <location>
        <begin position="155"/>
        <end position="172"/>
    </location>
</feature>
<evidence type="ECO:0000313" key="2">
    <source>
        <dbReference type="EMBL" id="MFD1832655.1"/>
    </source>
</evidence>
<keyword evidence="1" id="KW-1133">Transmembrane helix</keyword>
<feature type="transmembrane region" description="Helical" evidence="1">
    <location>
        <begin position="179"/>
        <end position="196"/>
    </location>
</feature>
<evidence type="ECO:0000313" key="3">
    <source>
        <dbReference type="Proteomes" id="UP001597365"/>
    </source>
</evidence>
<protein>
    <recommendedName>
        <fullName evidence="4">Integral membrane protein</fullName>
    </recommendedName>
</protein>